<evidence type="ECO:0000259" key="10">
    <source>
        <dbReference type="Pfam" id="PF02870"/>
    </source>
</evidence>
<evidence type="ECO:0000256" key="7">
    <source>
        <dbReference type="ARBA" id="ARBA00049348"/>
    </source>
</evidence>
<dbReference type="Pfam" id="PF02870">
    <property type="entry name" value="Methyltransf_1N"/>
    <property type="match status" value="1"/>
</dbReference>
<gene>
    <name evidence="11" type="ORF">H8K52_10305</name>
</gene>
<dbReference type="SUPFAM" id="SSF46767">
    <property type="entry name" value="Methylated DNA-protein cysteine methyltransferase, C-terminal domain"/>
    <property type="match status" value="1"/>
</dbReference>
<dbReference type="InterPro" id="IPR001497">
    <property type="entry name" value="MethylDNA_cys_MeTrfase_AS"/>
</dbReference>
<reference evidence="11 12" key="1">
    <citation type="submission" date="2020-08" db="EMBL/GenBank/DDBJ databases">
        <title>Novel species isolated from subtropical streams in China.</title>
        <authorList>
            <person name="Lu H."/>
        </authorList>
    </citation>
    <scope>NUCLEOTIDE SEQUENCE [LARGE SCALE GENOMIC DNA]</scope>
    <source>
        <strain evidence="11 12">KACC 16656</strain>
    </source>
</reference>
<feature type="domain" description="Methylguanine DNA methyltransferase ribonuclease-like" evidence="10">
    <location>
        <begin position="12"/>
        <end position="73"/>
    </location>
</feature>
<dbReference type="PROSITE" id="PS00374">
    <property type="entry name" value="MGMT"/>
    <property type="match status" value="1"/>
</dbReference>
<keyword evidence="12" id="KW-1185">Reference proteome</keyword>
<dbReference type="GO" id="GO:0003908">
    <property type="term" value="F:methylated-DNA-[protein]-cysteine S-methyltransferase activity"/>
    <property type="evidence" value="ECO:0007669"/>
    <property type="project" value="UniProtKB-EC"/>
</dbReference>
<dbReference type="Gene3D" id="1.10.10.10">
    <property type="entry name" value="Winged helix-like DNA-binding domain superfamily/Winged helix DNA-binding domain"/>
    <property type="match status" value="1"/>
</dbReference>
<keyword evidence="6 8" id="KW-0234">DNA repair</keyword>
<keyword evidence="2 8" id="KW-0963">Cytoplasm</keyword>
<dbReference type="SUPFAM" id="SSF53155">
    <property type="entry name" value="Methylated DNA-protein cysteine methyltransferase domain"/>
    <property type="match status" value="1"/>
</dbReference>
<dbReference type="Proteomes" id="UP000648257">
    <property type="component" value="Unassembled WGS sequence"/>
</dbReference>
<comment type="caution">
    <text evidence="11">The sequence shown here is derived from an EMBL/GenBank/DDBJ whole genome shotgun (WGS) entry which is preliminary data.</text>
</comment>
<comment type="similarity">
    <text evidence="8">Belongs to the MGMT family.</text>
</comment>
<comment type="catalytic activity">
    <reaction evidence="1 8">
        <text>a 4-O-methyl-thymidine in DNA + L-cysteinyl-[protein] = a thymidine in DNA + S-methyl-L-cysteinyl-[protein]</text>
        <dbReference type="Rhea" id="RHEA:53428"/>
        <dbReference type="Rhea" id="RHEA-COMP:10131"/>
        <dbReference type="Rhea" id="RHEA-COMP:10132"/>
        <dbReference type="Rhea" id="RHEA-COMP:13555"/>
        <dbReference type="Rhea" id="RHEA-COMP:13556"/>
        <dbReference type="ChEBI" id="CHEBI:29950"/>
        <dbReference type="ChEBI" id="CHEBI:82612"/>
        <dbReference type="ChEBI" id="CHEBI:137386"/>
        <dbReference type="ChEBI" id="CHEBI:137387"/>
        <dbReference type="EC" id="2.1.1.63"/>
    </reaction>
</comment>
<dbReference type="CDD" id="cd06445">
    <property type="entry name" value="ATase"/>
    <property type="match status" value="1"/>
</dbReference>
<evidence type="ECO:0000256" key="5">
    <source>
        <dbReference type="ARBA" id="ARBA00022763"/>
    </source>
</evidence>
<comment type="miscellaneous">
    <text evidence="8">This enzyme catalyzes only one turnover and therefore is not strictly catalytic. According to one definition, an enzyme is a biocatalyst that acts repeatedly and over many reaction cycles.</text>
</comment>
<dbReference type="InterPro" id="IPR036217">
    <property type="entry name" value="MethylDNA_cys_MeTrfase_DNAb"/>
</dbReference>
<organism evidence="11 12">
    <name type="scientific">Undibacterium seohonense</name>
    <dbReference type="NCBI Taxonomy" id="1344950"/>
    <lineage>
        <taxon>Bacteria</taxon>
        <taxon>Pseudomonadati</taxon>
        <taxon>Pseudomonadota</taxon>
        <taxon>Betaproteobacteria</taxon>
        <taxon>Burkholderiales</taxon>
        <taxon>Oxalobacteraceae</taxon>
        <taxon>Undibacterium</taxon>
    </lineage>
</organism>
<keyword evidence="4 8" id="KW-0808">Transferase</keyword>
<evidence type="ECO:0000256" key="1">
    <source>
        <dbReference type="ARBA" id="ARBA00001286"/>
    </source>
</evidence>
<evidence type="ECO:0000313" key="11">
    <source>
        <dbReference type="EMBL" id="MBC3807736.1"/>
    </source>
</evidence>
<dbReference type="GO" id="GO:0032259">
    <property type="term" value="P:methylation"/>
    <property type="evidence" value="ECO:0007669"/>
    <property type="project" value="UniProtKB-KW"/>
</dbReference>
<dbReference type="InterPro" id="IPR023546">
    <property type="entry name" value="MGMT"/>
</dbReference>
<dbReference type="RefSeq" id="WP_186922816.1">
    <property type="nucleotide sequence ID" value="NZ_JACOFW010000009.1"/>
</dbReference>
<dbReference type="InterPro" id="IPR008332">
    <property type="entry name" value="MethylG_MeTrfase_N"/>
</dbReference>
<dbReference type="Pfam" id="PF01035">
    <property type="entry name" value="DNA_binding_1"/>
    <property type="match status" value="1"/>
</dbReference>
<evidence type="ECO:0000256" key="4">
    <source>
        <dbReference type="ARBA" id="ARBA00022679"/>
    </source>
</evidence>
<dbReference type="InterPro" id="IPR036388">
    <property type="entry name" value="WH-like_DNA-bd_sf"/>
</dbReference>
<comment type="subcellular location">
    <subcellularLocation>
        <location evidence="8">Cytoplasm</location>
    </subcellularLocation>
</comment>
<feature type="domain" description="Methylated-DNA-[protein]-cysteine S-methyltransferase DNA binding" evidence="9">
    <location>
        <begin position="79"/>
        <end position="158"/>
    </location>
</feature>
<accession>A0ABR6X5T8</accession>
<sequence>MHQQYLIHPTICGPLRLVASQRGLCGVYFPEHKHIQLDSAWELNSQNSLLQMAAQQLDAYFAGTRQQFDLPLDCSHGTAFQQEVWRALQTIPYGEVCSYSALAQQIARPKAVRAVGAANGRNPLSIIIPCHRVIAANGQLQGYAGGLANKHALLTLEGWH</sequence>
<dbReference type="EC" id="2.1.1.63" evidence="8"/>
<evidence type="ECO:0000313" key="12">
    <source>
        <dbReference type="Proteomes" id="UP000648257"/>
    </source>
</evidence>
<comment type="catalytic activity">
    <reaction evidence="7 8">
        <text>a 6-O-methyl-2'-deoxyguanosine in DNA + L-cysteinyl-[protein] = S-methyl-L-cysteinyl-[protein] + a 2'-deoxyguanosine in DNA</text>
        <dbReference type="Rhea" id="RHEA:24000"/>
        <dbReference type="Rhea" id="RHEA-COMP:10131"/>
        <dbReference type="Rhea" id="RHEA-COMP:10132"/>
        <dbReference type="Rhea" id="RHEA-COMP:11367"/>
        <dbReference type="Rhea" id="RHEA-COMP:11368"/>
        <dbReference type="ChEBI" id="CHEBI:29950"/>
        <dbReference type="ChEBI" id="CHEBI:82612"/>
        <dbReference type="ChEBI" id="CHEBI:85445"/>
        <dbReference type="ChEBI" id="CHEBI:85448"/>
        <dbReference type="EC" id="2.1.1.63"/>
    </reaction>
</comment>
<proteinExistence type="inferred from homology"/>
<keyword evidence="5 8" id="KW-0227">DNA damage</keyword>
<dbReference type="EMBL" id="JACOFW010000009">
    <property type="protein sequence ID" value="MBC3807736.1"/>
    <property type="molecule type" value="Genomic_DNA"/>
</dbReference>
<evidence type="ECO:0000256" key="8">
    <source>
        <dbReference type="HAMAP-Rule" id="MF_00772"/>
    </source>
</evidence>
<dbReference type="NCBIfam" id="TIGR00589">
    <property type="entry name" value="ogt"/>
    <property type="match status" value="1"/>
</dbReference>
<evidence type="ECO:0000256" key="2">
    <source>
        <dbReference type="ARBA" id="ARBA00022490"/>
    </source>
</evidence>
<dbReference type="InterPro" id="IPR036631">
    <property type="entry name" value="MGMT_N_sf"/>
</dbReference>
<protein>
    <recommendedName>
        <fullName evidence="8">Methylated-DNA--protein-cysteine methyltransferase</fullName>
        <ecNumber evidence="8">2.1.1.63</ecNumber>
    </recommendedName>
    <alternativeName>
        <fullName evidence="8">6-O-methylguanine-DNA methyltransferase</fullName>
        <shortName evidence="8">MGMT</shortName>
    </alternativeName>
    <alternativeName>
        <fullName evidence="8">O-6-methylguanine-DNA-alkyltransferase</fullName>
    </alternativeName>
</protein>
<keyword evidence="3 8" id="KW-0489">Methyltransferase</keyword>
<comment type="function">
    <text evidence="8">Involved in the cellular defense against the biological effects of O6-methylguanine (O6-MeG) and O4-methylthymine (O4-MeT) in DNA. Repairs the methylated nucleobase in DNA by stoichiometrically transferring the methyl group to a cysteine residue in the enzyme. This is a suicide reaction: the enzyme is irreversibly inactivated.</text>
</comment>
<dbReference type="InterPro" id="IPR014048">
    <property type="entry name" value="MethylDNA_cys_MeTrfase_DNA-bd"/>
</dbReference>
<evidence type="ECO:0000259" key="9">
    <source>
        <dbReference type="Pfam" id="PF01035"/>
    </source>
</evidence>
<dbReference type="HAMAP" id="MF_00772">
    <property type="entry name" value="OGT"/>
    <property type="match status" value="1"/>
</dbReference>
<evidence type="ECO:0000256" key="6">
    <source>
        <dbReference type="ARBA" id="ARBA00023204"/>
    </source>
</evidence>
<name>A0ABR6X5T8_9BURK</name>
<feature type="active site" description="Nucleophile; methyl group acceptor" evidence="8">
    <location>
        <position position="130"/>
    </location>
</feature>
<evidence type="ECO:0000256" key="3">
    <source>
        <dbReference type="ARBA" id="ARBA00022603"/>
    </source>
</evidence>
<dbReference type="Gene3D" id="3.30.160.70">
    <property type="entry name" value="Methylated DNA-protein cysteine methyltransferase domain"/>
    <property type="match status" value="1"/>
</dbReference>
<dbReference type="PANTHER" id="PTHR10815:SF5">
    <property type="entry name" value="METHYLATED-DNA--PROTEIN-CYSTEINE METHYLTRANSFERASE"/>
    <property type="match status" value="1"/>
</dbReference>
<dbReference type="PANTHER" id="PTHR10815">
    <property type="entry name" value="METHYLATED-DNA--PROTEIN-CYSTEINE METHYLTRANSFERASE"/>
    <property type="match status" value="1"/>
</dbReference>